<name>A0A6A6DMU2_9PEZI</name>
<gene>
    <name evidence="1" type="ORF">K469DRAFT_590724</name>
</gene>
<sequence>SHVLDKRYYDDSSGFGVENGVELTLEPDLQERSALPCDTGSERHVLKKEFLNLGLESLSESWQVKVGQYAADDDSVTLRAGRKRKKLEQLNAALRGNERRDIVVVTHGVFMKFLSGEWDIDLPKAGWRSYTICNDKEDRTILTPVDETEDHSH</sequence>
<accession>A0A6A6DMU2</accession>
<evidence type="ECO:0000313" key="2">
    <source>
        <dbReference type="Proteomes" id="UP000800200"/>
    </source>
</evidence>
<dbReference type="OrthoDB" id="496981at2759"/>
<proteinExistence type="predicted"/>
<evidence type="ECO:0008006" key="3">
    <source>
        <dbReference type="Google" id="ProtNLM"/>
    </source>
</evidence>
<evidence type="ECO:0000313" key="1">
    <source>
        <dbReference type="EMBL" id="KAF2180857.1"/>
    </source>
</evidence>
<protein>
    <recommendedName>
        <fullName evidence="3">Phosphoglycerate mutase-like protein</fullName>
    </recommendedName>
</protein>
<keyword evidence="2" id="KW-1185">Reference proteome</keyword>
<dbReference type="InterPro" id="IPR029033">
    <property type="entry name" value="His_PPase_superfam"/>
</dbReference>
<reference evidence="1" key="1">
    <citation type="journal article" date="2020" name="Stud. Mycol.">
        <title>101 Dothideomycetes genomes: a test case for predicting lifestyles and emergence of pathogens.</title>
        <authorList>
            <person name="Haridas S."/>
            <person name="Albert R."/>
            <person name="Binder M."/>
            <person name="Bloem J."/>
            <person name="Labutti K."/>
            <person name="Salamov A."/>
            <person name="Andreopoulos B."/>
            <person name="Baker S."/>
            <person name="Barry K."/>
            <person name="Bills G."/>
            <person name="Bluhm B."/>
            <person name="Cannon C."/>
            <person name="Castanera R."/>
            <person name="Culley D."/>
            <person name="Daum C."/>
            <person name="Ezra D."/>
            <person name="Gonzalez J."/>
            <person name="Henrissat B."/>
            <person name="Kuo A."/>
            <person name="Liang C."/>
            <person name="Lipzen A."/>
            <person name="Lutzoni F."/>
            <person name="Magnuson J."/>
            <person name="Mondo S."/>
            <person name="Nolan M."/>
            <person name="Ohm R."/>
            <person name="Pangilinan J."/>
            <person name="Park H.-J."/>
            <person name="Ramirez L."/>
            <person name="Alfaro M."/>
            <person name="Sun H."/>
            <person name="Tritt A."/>
            <person name="Yoshinaga Y."/>
            <person name="Zwiers L.-H."/>
            <person name="Turgeon B."/>
            <person name="Goodwin S."/>
            <person name="Spatafora J."/>
            <person name="Crous P."/>
            <person name="Grigoriev I."/>
        </authorList>
    </citation>
    <scope>NUCLEOTIDE SEQUENCE</scope>
    <source>
        <strain evidence="1">CBS 207.26</strain>
    </source>
</reference>
<organism evidence="1 2">
    <name type="scientific">Zopfia rhizophila CBS 207.26</name>
    <dbReference type="NCBI Taxonomy" id="1314779"/>
    <lineage>
        <taxon>Eukaryota</taxon>
        <taxon>Fungi</taxon>
        <taxon>Dikarya</taxon>
        <taxon>Ascomycota</taxon>
        <taxon>Pezizomycotina</taxon>
        <taxon>Dothideomycetes</taxon>
        <taxon>Dothideomycetes incertae sedis</taxon>
        <taxon>Zopfiaceae</taxon>
        <taxon>Zopfia</taxon>
    </lineage>
</organism>
<dbReference type="Proteomes" id="UP000800200">
    <property type="component" value="Unassembled WGS sequence"/>
</dbReference>
<dbReference type="EMBL" id="ML994655">
    <property type="protein sequence ID" value="KAF2180857.1"/>
    <property type="molecule type" value="Genomic_DNA"/>
</dbReference>
<dbReference type="AlphaFoldDB" id="A0A6A6DMU2"/>
<dbReference type="Gene3D" id="3.40.50.1240">
    <property type="entry name" value="Phosphoglycerate mutase-like"/>
    <property type="match status" value="1"/>
</dbReference>
<feature type="non-terminal residue" evidence="1">
    <location>
        <position position="1"/>
    </location>
</feature>